<evidence type="ECO:0000256" key="1">
    <source>
        <dbReference type="SAM" id="MobiDB-lite"/>
    </source>
</evidence>
<dbReference type="EMBL" id="JARJCW010000018">
    <property type="protein sequence ID" value="KAJ7214974.1"/>
    <property type="molecule type" value="Genomic_DNA"/>
</dbReference>
<feature type="compositionally biased region" description="Polar residues" evidence="1">
    <location>
        <begin position="134"/>
        <end position="161"/>
    </location>
</feature>
<feature type="region of interest" description="Disordered" evidence="1">
    <location>
        <begin position="121"/>
        <end position="161"/>
    </location>
</feature>
<comment type="caution">
    <text evidence="2">The sequence shown here is derived from an EMBL/GenBank/DDBJ whole genome shotgun (WGS) entry which is preliminary data.</text>
</comment>
<dbReference type="Proteomes" id="UP001219525">
    <property type="component" value="Unassembled WGS sequence"/>
</dbReference>
<evidence type="ECO:0000313" key="3">
    <source>
        <dbReference type="Proteomes" id="UP001219525"/>
    </source>
</evidence>
<sequence length="295" mass="31392">MGKQRLVDAALIFPIRSLFPVASSAQSHHSGTSTFNHLCSGPSFAMQSAIGASDSQASSKLDSSSTQGINTSMSSCCYCSFFRSHVSYWTLSKFEPISSSQRSLRWTVDIRSREEIQLDVAQDRLEPGVKRPGTSASNNTGTGANASLSTPPTPRSHTSNLHHCCTRARSLAKAPPPPPAPFRPFTRRVSVPRACASSALTQADIASRAQELLDDTNFLYAGGAAHGVYIARGSSFVLSAIDTSASPYSLALADILASLQELLRSITGRATQQHFSLRASAARTGAISIRAISDD</sequence>
<keyword evidence="3" id="KW-1185">Reference proteome</keyword>
<organism evidence="2 3">
    <name type="scientific">Mycena pura</name>
    <dbReference type="NCBI Taxonomy" id="153505"/>
    <lineage>
        <taxon>Eukaryota</taxon>
        <taxon>Fungi</taxon>
        <taxon>Dikarya</taxon>
        <taxon>Basidiomycota</taxon>
        <taxon>Agaricomycotina</taxon>
        <taxon>Agaricomycetes</taxon>
        <taxon>Agaricomycetidae</taxon>
        <taxon>Agaricales</taxon>
        <taxon>Marasmiineae</taxon>
        <taxon>Mycenaceae</taxon>
        <taxon>Mycena</taxon>
    </lineage>
</organism>
<dbReference type="AlphaFoldDB" id="A0AAD6VJS6"/>
<accession>A0AAD6VJS6</accession>
<protein>
    <submittedName>
        <fullName evidence="2">Uncharacterized protein</fullName>
    </submittedName>
</protein>
<reference evidence="2" key="1">
    <citation type="submission" date="2023-03" db="EMBL/GenBank/DDBJ databases">
        <title>Massive genome expansion in bonnet fungi (Mycena s.s.) driven by repeated elements and novel gene families across ecological guilds.</title>
        <authorList>
            <consortium name="Lawrence Berkeley National Laboratory"/>
            <person name="Harder C.B."/>
            <person name="Miyauchi S."/>
            <person name="Viragh M."/>
            <person name="Kuo A."/>
            <person name="Thoen E."/>
            <person name="Andreopoulos B."/>
            <person name="Lu D."/>
            <person name="Skrede I."/>
            <person name="Drula E."/>
            <person name="Henrissat B."/>
            <person name="Morin E."/>
            <person name="Kohler A."/>
            <person name="Barry K."/>
            <person name="LaButti K."/>
            <person name="Morin E."/>
            <person name="Salamov A."/>
            <person name="Lipzen A."/>
            <person name="Mereny Z."/>
            <person name="Hegedus B."/>
            <person name="Baldrian P."/>
            <person name="Stursova M."/>
            <person name="Weitz H."/>
            <person name="Taylor A."/>
            <person name="Grigoriev I.V."/>
            <person name="Nagy L.G."/>
            <person name="Martin F."/>
            <person name="Kauserud H."/>
        </authorList>
    </citation>
    <scope>NUCLEOTIDE SEQUENCE</scope>
    <source>
        <strain evidence="2">9144</strain>
    </source>
</reference>
<name>A0AAD6VJS6_9AGAR</name>
<evidence type="ECO:0000313" key="2">
    <source>
        <dbReference type="EMBL" id="KAJ7214974.1"/>
    </source>
</evidence>
<proteinExistence type="predicted"/>
<gene>
    <name evidence="2" type="ORF">GGX14DRAFT_563005</name>
</gene>